<proteinExistence type="inferred from homology"/>
<gene>
    <name evidence="2" type="ORF">GCM10009807_25500</name>
</gene>
<keyword evidence="3" id="KW-1185">Reference proteome</keyword>
<dbReference type="InterPro" id="IPR050571">
    <property type="entry name" value="Class-IV_PLP-Dep_Aminotrnsfr"/>
</dbReference>
<dbReference type="GO" id="GO:0016829">
    <property type="term" value="F:lyase activity"/>
    <property type="evidence" value="ECO:0007669"/>
    <property type="project" value="UniProtKB-KW"/>
</dbReference>
<dbReference type="RefSeq" id="WP_344055166.1">
    <property type="nucleotide sequence ID" value="NZ_BAAAPK010000001.1"/>
</dbReference>
<reference evidence="2 3" key="1">
    <citation type="journal article" date="2019" name="Int. J. Syst. Evol. Microbiol.">
        <title>The Global Catalogue of Microorganisms (GCM) 10K type strain sequencing project: providing services to taxonomists for standard genome sequencing and annotation.</title>
        <authorList>
            <consortium name="The Broad Institute Genomics Platform"/>
            <consortium name="The Broad Institute Genome Sequencing Center for Infectious Disease"/>
            <person name="Wu L."/>
            <person name="Ma J."/>
        </authorList>
    </citation>
    <scope>NUCLEOTIDE SEQUENCE [LARGE SCALE GENOMIC DNA]</scope>
    <source>
        <strain evidence="2 3">JCM 15575</strain>
    </source>
</reference>
<evidence type="ECO:0000256" key="1">
    <source>
        <dbReference type="ARBA" id="ARBA00009320"/>
    </source>
</evidence>
<dbReference type="InterPro" id="IPR001544">
    <property type="entry name" value="Aminotrans_IV"/>
</dbReference>
<evidence type="ECO:0000313" key="2">
    <source>
        <dbReference type="EMBL" id="GAA1680416.1"/>
    </source>
</evidence>
<comment type="similarity">
    <text evidence="1">Belongs to the class-IV pyridoxal-phosphate-dependent aminotransferase family.</text>
</comment>
<dbReference type="NCBIfam" id="NF005888">
    <property type="entry name" value="PRK07849.1-3"/>
    <property type="match status" value="1"/>
</dbReference>
<dbReference type="Proteomes" id="UP001500596">
    <property type="component" value="Unassembled WGS sequence"/>
</dbReference>
<protein>
    <submittedName>
        <fullName evidence="2">Aminodeoxychorismate lyase</fullName>
    </submittedName>
</protein>
<keyword evidence="2" id="KW-0456">Lyase</keyword>
<organism evidence="2 3">
    <name type="scientific">Microbacterium lacus</name>
    <dbReference type="NCBI Taxonomy" id="415217"/>
    <lineage>
        <taxon>Bacteria</taxon>
        <taxon>Bacillati</taxon>
        <taxon>Actinomycetota</taxon>
        <taxon>Actinomycetes</taxon>
        <taxon>Micrococcales</taxon>
        <taxon>Microbacteriaceae</taxon>
        <taxon>Microbacterium</taxon>
    </lineage>
</organism>
<dbReference type="InterPro" id="IPR043131">
    <property type="entry name" value="BCAT-like_N"/>
</dbReference>
<accession>A0ABN2H1I8</accession>
<dbReference type="PANTHER" id="PTHR42743">
    <property type="entry name" value="AMINO-ACID AMINOTRANSFERASE"/>
    <property type="match status" value="1"/>
</dbReference>
<dbReference type="InterPro" id="IPR036038">
    <property type="entry name" value="Aminotransferase-like"/>
</dbReference>
<dbReference type="EMBL" id="BAAAPK010000001">
    <property type="protein sequence ID" value="GAA1680416.1"/>
    <property type="molecule type" value="Genomic_DNA"/>
</dbReference>
<dbReference type="Gene3D" id="3.30.470.10">
    <property type="match status" value="1"/>
</dbReference>
<comment type="caution">
    <text evidence="2">The sequence shown here is derived from an EMBL/GenBank/DDBJ whole genome shotgun (WGS) entry which is preliminary data.</text>
</comment>
<dbReference type="Pfam" id="PF01063">
    <property type="entry name" value="Aminotran_4"/>
    <property type="match status" value="1"/>
</dbReference>
<dbReference type="InterPro" id="IPR043132">
    <property type="entry name" value="BCAT-like_C"/>
</dbReference>
<dbReference type="SUPFAM" id="SSF56752">
    <property type="entry name" value="D-aminoacid aminotransferase-like PLP-dependent enzymes"/>
    <property type="match status" value="1"/>
</dbReference>
<sequence length="294" mass="31125">MAWHLALVIEPAASDDSRTDFSATFRAVDPSSPVLPLGELSAQRGDGVFESLGVVGSHPQEVDAHLRRLARSAELCDLPAPHAEQWRQAIERVARGCGPGESVIKLILSRGIEHGAGPTAWVTAAPAADFTAARQEGIRIATLDRGYDSGAPLRAPWLLQSAKTLSYAVNMAAIREAKRRGADDALFVTSDGVVLEAPTASLIARIDGVFVTPTPAGGILPGTTQASIFSWLRSEGGSTASREVTAADLGRADAAWLVSSVRLAAPIREIDGVRLPVDLDLTPRLNDYLLSPRD</sequence>
<dbReference type="Gene3D" id="3.20.10.10">
    <property type="entry name" value="D-amino Acid Aminotransferase, subunit A, domain 2"/>
    <property type="match status" value="1"/>
</dbReference>
<name>A0ABN2H1I8_9MICO</name>
<evidence type="ECO:0000313" key="3">
    <source>
        <dbReference type="Proteomes" id="UP001500596"/>
    </source>
</evidence>
<dbReference type="PANTHER" id="PTHR42743:SF11">
    <property type="entry name" value="AMINODEOXYCHORISMATE LYASE"/>
    <property type="match status" value="1"/>
</dbReference>